<sequence>MDEKGNLTSLKTMLAIGKDNTSQDEQLKRILSMESDRLKNKIHKKTSDEIPSELNYILIEVSIRRFNLLKNEGMANYSQEGETIRYEDDEFDDFMDDINRYLIDNEARSRGVARFI</sequence>
<evidence type="ECO:0000313" key="1">
    <source>
        <dbReference type="EMBL" id="MBF7114932.1"/>
    </source>
</evidence>
<reference evidence="1" key="1">
    <citation type="submission" date="2020-11" db="EMBL/GenBank/DDBJ databases">
        <title>Antibiotic susceptibility profiles of Pediococcus pentosaceus from various origins and their implications for the safety assessment of strains with food-technology applications.</title>
        <authorList>
            <person name="Shani N."/>
            <person name="Oberhaensli S."/>
            <person name="Arias E."/>
        </authorList>
    </citation>
    <scope>NUCLEOTIDE SEQUENCE</scope>
    <source>
        <strain evidence="1">FAM 24207</strain>
    </source>
</reference>
<dbReference type="RefSeq" id="WP_195749611.1">
    <property type="nucleotide sequence ID" value="NZ_JADOFP010000004.1"/>
</dbReference>
<dbReference type="EMBL" id="JADOFP010000004">
    <property type="protein sequence ID" value="MBF7114932.1"/>
    <property type="molecule type" value="Genomic_DNA"/>
</dbReference>
<dbReference type="InterPro" id="IPR021146">
    <property type="entry name" value="Phage_gp6-like_head-tail"/>
</dbReference>
<dbReference type="Pfam" id="PF05135">
    <property type="entry name" value="Phage_connect_1"/>
    <property type="match status" value="1"/>
</dbReference>
<dbReference type="Proteomes" id="UP001194632">
    <property type="component" value="Unassembled WGS sequence"/>
</dbReference>
<comment type="caution">
    <text evidence="1">The sequence shown here is derived from an EMBL/GenBank/DDBJ whole genome shotgun (WGS) entry which is preliminary data.</text>
</comment>
<proteinExistence type="predicted"/>
<gene>
    <name evidence="1" type="ORF">ITQ90_05455</name>
</gene>
<organism evidence="1 2">
    <name type="scientific">Pediococcus pentosaceus</name>
    <dbReference type="NCBI Taxonomy" id="1255"/>
    <lineage>
        <taxon>Bacteria</taxon>
        <taxon>Bacillati</taxon>
        <taxon>Bacillota</taxon>
        <taxon>Bacilli</taxon>
        <taxon>Lactobacillales</taxon>
        <taxon>Lactobacillaceae</taxon>
        <taxon>Pediococcus</taxon>
    </lineage>
</organism>
<accession>A0AB73HEP0</accession>
<dbReference type="AlphaFoldDB" id="A0AB73HEP0"/>
<evidence type="ECO:0000313" key="2">
    <source>
        <dbReference type="Proteomes" id="UP001194632"/>
    </source>
</evidence>
<protein>
    <submittedName>
        <fullName evidence="1">Phage head-tail connector protein</fullName>
    </submittedName>
</protein>
<name>A0AB73HEP0_PEDPE</name>